<evidence type="ECO:0000256" key="1">
    <source>
        <dbReference type="ARBA" id="ARBA00004308"/>
    </source>
</evidence>
<evidence type="ECO:0000313" key="12">
    <source>
        <dbReference type="EMBL" id="CAF3833446.1"/>
    </source>
</evidence>
<feature type="transmembrane region" description="Helical" evidence="10">
    <location>
        <begin position="385"/>
        <end position="406"/>
    </location>
</feature>
<keyword evidence="6" id="KW-0406">Ion transport</keyword>
<evidence type="ECO:0000256" key="9">
    <source>
        <dbReference type="ARBA" id="ARBA00023303"/>
    </source>
</evidence>
<organism evidence="11 13">
    <name type="scientific">Rotaria sordida</name>
    <dbReference type="NCBI Taxonomy" id="392033"/>
    <lineage>
        <taxon>Eukaryota</taxon>
        <taxon>Metazoa</taxon>
        <taxon>Spiralia</taxon>
        <taxon>Gnathifera</taxon>
        <taxon>Rotifera</taxon>
        <taxon>Eurotatoria</taxon>
        <taxon>Bdelloidea</taxon>
        <taxon>Philodinida</taxon>
        <taxon>Philodinidae</taxon>
        <taxon>Rotaria</taxon>
    </lineage>
</organism>
<dbReference type="InterPro" id="IPR059116">
    <property type="entry name" value="P2X_receptor"/>
</dbReference>
<keyword evidence="8" id="KW-1071">Ligand-gated ion channel</keyword>
<dbReference type="GO" id="GO:0004931">
    <property type="term" value="F:extracellularly ATP-gated monoatomic cation channel activity"/>
    <property type="evidence" value="ECO:0007669"/>
    <property type="project" value="TreeGrafter"/>
</dbReference>
<dbReference type="AlphaFoldDB" id="A0A814XDL6"/>
<keyword evidence="9" id="KW-0407">Ion channel</keyword>
<evidence type="ECO:0000256" key="10">
    <source>
        <dbReference type="SAM" id="Phobius"/>
    </source>
</evidence>
<dbReference type="Gene3D" id="2.60.490.10">
    <property type="entry name" value="atp-gated p2x4 ion channel domain"/>
    <property type="match status" value="2"/>
</dbReference>
<evidence type="ECO:0000256" key="6">
    <source>
        <dbReference type="ARBA" id="ARBA00023065"/>
    </source>
</evidence>
<evidence type="ECO:0000256" key="2">
    <source>
        <dbReference type="ARBA" id="ARBA00009848"/>
    </source>
</evidence>
<name>A0A814XDL6_9BILA</name>
<dbReference type="PANTHER" id="PTHR10125:SF9">
    <property type="entry name" value="P2X PURINOCEPTOR 1"/>
    <property type="match status" value="1"/>
</dbReference>
<evidence type="ECO:0000256" key="8">
    <source>
        <dbReference type="ARBA" id="ARBA00023286"/>
    </source>
</evidence>
<dbReference type="PANTHER" id="PTHR10125">
    <property type="entry name" value="P2X PURINOCEPTOR"/>
    <property type="match status" value="1"/>
</dbReference>
<proteinExistence type="inferred from homology"/>
<evidence type="ECO:0000313" key="13">
    <source>
        <dbReference type="Proteomes" id="UP000663864"/>
    </source>
</evidence>
<keyword evidence="4 10" id="KW-0812">Transmembrane</keyword>
<dbReference type="Proteomes" id="UP000663864">
    <property type="component" value="Unassembled WGS sequence"/>
</dbReference>
<keyword evidence="7 10" id="KW-0472">Membrane</keyword>
<comment type="subcellular location">
    <subcellularLocation>
        <location evidence="1">Endomembrane system</location>
    </subcellularLocation>
</comment>
<evidence type="ECO:0000313" key="11">
    <source>
        <dbReference type="EMBL" id="CAF1214958.1"/>
    </source>
</evidence>
<feature type="transmembrane region" description="Helical" evidence="10">
    <location>
        <begin position="50"/>
        <end position="71"/>
    </location>
</feature>
<keyword evidence="5 10" id="KW-1133">Transmembrane helix</keyword>
<gene>
    <name evidence="12" type="ORF">JBS370_LOCUS17200</name>
    <name evidence="11" type="ORF">ZHD862_LOCUS23566</name>
</gene>
<dbReference type="GO" id="GO:0098794">
    <property type="term" value="C:postsynapse"/>
    <property type="evidence" value="ECO:0007669"/>
    <property type="project" value="GOC"/>
</dbReference>
<dbReference type="Gene3D" id="1.10.287.940">
    <property type="entry name" value="atp-gated p2x4 ion channel"/>
    <property type="match status" value="2"/>
</dbReference>
<evidence type="ECO:0000256" key="4">
    <source>
        <dbReference type="ARBA" id="ARBA00022692"/>
    </source>
</evidence>
<protein>
    <submittedName>
        <fullName evidence="11">Uncharacterized protein</fullName>
    </submittedName>
</protein>
<dbReference type="Proteomes" id="UP000663836">
    <property type="component" value="Unassembled WGS sequence"/>
</dbReference>
<dbReference type="EMBL" id="CAJOBD010001812">
    <property type="protein sequence ID" value="CAF3833446.1"/>
    <property type="molecule type" value="Genomic_DNA"/>
</dbReference>
<dbReference type="Pfam" id="PF00864">
    <property type="entry name" value="P2X_receptor"/>
    <property type="match status" value="2"/>
</dbReference>
<evidence type="ECO:0000256" key="5">
    <source>
        <dbReference type="ARBA" id="ARBA00022989"/>
    </source>
</evidence>
<sequence>MDYRKHAISTIRTNQPLRQQQKQHSSVFKCIFECCASYETEKVVRFESKWIGILSLIVKLSLAIGCLYLMFQRDSYQIFDRSPISVVTIKVKQSTNCSNNISIIRNIFNYNCTKSLYDVSDFIIPATENSAVSITIRMIETEHVLKYCNDTIIKNTQQYSSLYNLSIHKCSHQSRCILPPMYRYNDDDDDDNDNDEYENILNEGKLCWFKVLPTYERLNHQALDYILFIKHFVEFTQLGLVRHNLASDVITTDYLNRCEYDPDKYPLCPKFRILKILQMIETNPHEYELMFLHGSLIEIRITWRCNLDRELKYCEPVYEFQRLDIRPYEANPYDPGSNFLTSRHFFLPNGRELHRIHTHIYKLHIIVSVTGEAGRFDLFQTTTSIGSFLGIFGTGSIVCDLIATFITNFKRVKYDN</sequence>
<dbReference type="GO" id="GO:0070588">
    <property type="term" value="P:calcium ion transmembrane transport"/>
    <property type="evidence" value="ECO:0007669"/>
    <property type="project" value="TreeGrafter"/>
</dbReference>
<reference evidence="11" key="1">
    <citation type="submission" date="2021-02" db="EMBL/GenBank/DDBJ databases">
        <authorList>
            <person name="Nowell W R."/>
        </authorList>
    </citation>
    <scope>NUCLEOTIDE SEQUENCE</scope>
</reference>
<dbReference type="InterPro" id="IPR027309">
    <property type="entry name" value="P2X_extracellular_dom_sf"/>
</dbReference>
<keyword evidence="3" id="KW-0813">Transport</keyword>
<dbReference type="EMBL" id="CAJNOT010001542">
    <property type="protein sequence ID" value="CAF1214958.1"/>
    <property type="molecule type" value="Genomic_DNA"/>
</dbReference>
<evidence type="ECO:0000256" key="7">
    <source>
        <dbReference type="ARBA" id="ARBA00023136"/>
    </source>
</evidence>
<comment type="caution">
    <text evidence="11">The sequence shown here is derived from an EMBL/GenBank/DDBJ whole genome shotgun (WGS) entry which is preliminary data.</text>
</comment>
<dbReference type="GO" id="GO:0012505">
    <property type="term" value="C:endomembrane system"/>
    <property type="evidence" value="ECO:0007669"/>
    <property type="project" value="UniProtKB-SubCell"/>
</dbReference>
<evidence type="ECO:0000256" key="3">
    <source>
        <dbReference type="ARBA" id="ARBA00022448"/>
    </source>
</evidence>
<comment type="similarity">
    <text evidence="2">Belongs to the P2X receptor family.</text>
</comment>
<accession>A0A814XDL6</accession>
<dbReference type="GO" id="GO:0016020">
    <property type="term" value="C:membrane"/>
    <property type="evidence" value="ECO:0007669"/>
    <property type="project" value="TreeGrafter"/>
</dbReference>